<proteinExistence type="predicted"/>
<gene>
    <name evidence="1" type="ORF">M422DRAFT_262538</name>
</gene>
<evidence type="ECO:0000313" key="2">
    <source>
        <dbReference type="Proteomes" id="UP000054279"/>
    </source>
</evidence>
<sequence>MAEHPLLAMRVQSLLILSGRIADEDPEKTLILIPRCIRPHLQQARFEDIAGIVSVDRELGYFRMILEAIARMKKLRHFESNKATKLLSTREPFYILQDLFCYIAK</sequence>
<evidence type="ECO:0000313" key="1">
    <source>
        <dbReference type="EMBL" id="KIJ35159.1"/>
    </source>
</evidence>
<dbReference type="HOGENOM" id="CLU_2238299_0_0_1"/>
<organism evidence="1 2">
    <name type="scientific">Sphaerobolus stellatus (strain SS14)</name>
    <dbReference type="NCBI Taxonomy" id="990650"/>
    <lineage>
        <taxon>Eukaryota</taxon>
        <taxon>Fungi</taxon>
        <taxon>Dikarya</taxon>
        <taxon>Basidiomycota</taxon>
        <taxon>Agaricomycotina</taxon>
        <taxon>Agaricomycetes</taxon>
        <taxon>Phallomycetidae</taxon>
        <taxon>Geastrales</taxon>
        <taxon>Sphaerobolaceae</taxon>
        <taxon>Sphaerobolus</taxon>
    </lineage>
</organism>
<name>A0A0C9UJW5_SPHS4</name>
<protein>
    <submittedName>
        <fullName evidence="1">Uncharacterized protein</fullName>
    </submittedName>
</protein>
<dbReference type="Proteomes" id="UP000054279">
    <property type="component" value="Unassembled WGS sequence"/>
</dbReference>
<dbReference type="AlphaFoldDB" id="A0A0C9UJW5"/>
<dbReference type="EMBL" id="KN837191">
    <property type="protein sequence ID" value="KIJ35159.1"/>
    <property type="molecule type" value="Genomic_DNA"/>
</dbReference>
<keyword evidence="2" id="KW-1185">Reference proteome</keyword>
<reference evidence="1 2" key="1">
    <citation type="submission" date="2014-06" db="EMBL/GenBank/DDBJ databases">
        <title>Evolutionary Origins and Diversification of the Mycorrhizal Mutualists.</title>
        <authorList>
            <consortium name="DOE Joint Genome Institute"/>
            <consortium name="Mycorrhizal Genomics Consortium"/>
            <person name="Kohler A."/>
            <person name="Kuo A."/>
            <person name="Nagy L.G."/>
            <person name="Floudas D."/>
            <person name="Copeland A."/>
            <person name="Barry K.W."/>
            <person name="Cichocki N."/>
            <person name="Veneault-Fourrey C."/>
            <person name="LaButti K."/>
            <person name="Lindquist E.A."/>
            <person name="Lipzen A."/>
            <person name="Lundell T."/>
            <person name="Morin E."/>
            <person name="Murat C."/>
            <person name="Riley R."/>
            <person name="Ohm R."/>
            <person name="Sun H."/>
            <person name="Tunlid A."/>
            <person name="Henrissat B."/>
            <person name="Grigoriev I.V."/>
            <person name="Hibbett D.S."/>
            <person name="Martin F."/>
        </authorList>
    </citation>
    <scope>NUCLEOTIDE SEQUENCE [LARGE SCALE GENOMIC DNA]</scope>
    <source>
        <strain evidence="1 2">SS14</strain>
    </source>
</reference>
<accession>A0A0C9UJW5</accession>